<sequence>MFNIERQERSCVYAVNLIFSASIPMPVPYSILRLAYSMKLDYDSRGGGYRGSGIMALLPPKVNVSSHGYVPTSPQVFAIRLPCSGIASAEIKLALKINVSAPAESRYDDTRLVFKRNKICMQATELRVALYTYSSFFSVRRRKFSRLNAAVARDRVRRSFEAHIRKIKFTNLKKKNSTLIEMFNINDDQNDSVTLQAGPLANNNGAFYIAASCACALILVVVGVASVIYIRNSKARSQLPRKNLNYCSYSATGTGALTGSSILVKVDNRPGSANSGSYATIADLEPLYARPCGSRASYYAASHVTHLSQVQDFGRGDRLVMRLAATAGRVEPLGGLQRRSAQQQQGVDGSMRKSSSRGGCQVRAQVSKRHTRGYFRSSLSRHFEPRRKRPGGHHQDGHRRSLGLSGLSARLGGLAAGRPDTRQHHDPGGGLPRRRRQSAAGLLLHAQRSQSQVLPYRRRASSGHEGSRQRRRADSASWRFPPRPRYTPQRHSGEKLPIGWMALETLQHGQYSTASDSWSFGVFLWELATMGQQPYAEVDPFELTAFLRDGYRLSQPRPCPDELFALMAVCWLGPSRDRPTMPQLLAYLQEFYDALGGFI</sequence>
<dbReference type="InterPro" id="IPR011009">
    <property type="entry name" value="Kinase-like_dom_sf"/>
</dbReference>
<keyword evidence="4" id="KW-0472">Membrane</keyword>
<dbReference type="PRINTS" id="PR00109">
    <property type="entry name" value="TYRKINASE"/>
</dbReference>
<keyword evidence="7" id="KW-1185">Reference proteome</keyword>
<keyword evidence="4" id="KW-0812">Transmembrane</keyword>
<evidence type="ECO:0000256" key="1">
    <source>
        <dbReference type="ARBA" id="ARBA00022729"/>
    </source>
</evidence>
<feature type="compositionally biased region" description="Polar residues" evidence="3">
    <location>
        <begin position="339"/>
        <end position="358"/>
    </location>
</feature>
<comment type="caution">
    <text evidence="6">The sequence shown here is derived from an EMBL/GenBank/DDBJ whole genome shotgun (WGS) entry which is preliminary data.</text>
</comment>
<feature type="transmembrane region" description="Helical" evidence="4">
    <location>
        <begin position="12"/>
        <end position="32"/>
    </location>
</feature>
<dbReference type="Pfam" id="PF07714">
    <property type="entry name" value="PK_Tyr_Ser-Thr"/>
    <property type="match status" value="1"/>
</dbReference>
<keyword evidence="1" id="KW-0732">Signal</keyword>
<feature type="transmembrane region" description="Helical" evidence="4">
    <location>
        <begin position="206"/>
        <end position="230"/>
    </location>
</feature>
<dbReference type="Pfam" id="PF02019">
    <property type="entry name" value="WIF"/>
    <property type="match status" value="1"/>
</dbReference>
<dbReference type="InterPro" id="IPR038677">
    <property type="entry name" value="WIF_sf"/>
</dbReference>
<dbReference type="SUPFAM" id="SSF56112">
    <property type="entry name" value="Protein kinase-like (PK-like)"/>
    <property type="match status" value="1"/>
</dbReference>
<evidence type="ECO:0000256" key="3">
    <source>
        <dbReference type="SAM" id="MobiDB-lite"/>
    </source>
</evidence>
<dbReference type="Proteomes" id="UP001627154">
    <property type="component" value="Unassembled WGS sequence"/>
</dbReference>
<evidence type="ECO:0000313" key="6">
    <source>
        <dbReference type="EMBL" id="KAL3383735.1"/>
    </source>
</evidence>
<evidence type="ECO:0000259" key="5">
    <source>
        <dbReference type="PROSITE" id="PS50814"/>
    </source>
</evidence>
<accession>A0ABD2VSN8</accession>
<evidence type="ECO:0000256" key="4">
    <source>
        <dbReference type="SAM" id="Phobius"/>
    </source>
</evidence>
<dbReference type="InterPro" id="IPR003306">
    <property type="entry name" value="WIF"/>
</dbReference>
<dbReference type="PANTHER" id="PTHR24416">
    <property type="entry name" value="TYROSINE-PROTEIN KINASE RECEPTOR"/>
    <property type="match status" value="1"/>
</dbReference>
<dbReference type="InterPro" id="IPR001245">
    <property type="entry name" value="Ser-Thr/Tyr_kinase_cat_dom"/>
</dbReference>
<feature type="region of interest" description="Disordered" evidence="3">
    <location>
        <begin position="334"/>
        <end position="491"/>
    </location>
</feature>
<protein>
    <recommendedName>
        <fullName evidence="5">WIF domain-containing protein</fullName>
    </recommendedName>
</protein>
<dbReference type="InterPro" id="IPR050122">
    <property type="entry name" value="RTK"/>
</dbReference>
<dbReference type="PANTHER" id="PTHR24416:SF531">
    <property type="entry name" value="DERAILED 2, ISOFORM B"/>
    <property type="match status" value="1"/>
</dbReference>
<organism evidence="6 7">
    <name type="scientific">Trichogramma kaykai</name>
    <dbReference type="NCBI Taxonomy" id="54128"/>
    <lineage>
        <taxon>Eukaryota</taxon>
        <taxon>Metazoa</taxon>
        <taxon>Ecdysozoa</taxon>
        <taxon>Arthropoda</taxon>
        <taxon>Hexapoda</taxon>
        <taxon>Insecta</taxon>
        <taxon>Pterygota</taxon>
        <taxon>Neoptera</taxon>
        <taxon>Endopterygota</taxon>
        <taxon>Hymenoptera</taxon>
        <taxon>Apocrita</taxon>
        <taxon>Proctotrupomorpha</taxon>
        <taxon>Chalcidoidea</taxon>
        <taxon>Trichogrammatidae</taxon>
        <taxon>Trichogramma</taxon>
    </lineage>
</organism>
<dbReference type="Gene3D" id="2.60.40.2170">
    <property type="entry name" value="Wnt, WIF domain"/>
    <property type="match status" value="1"/>
</dbReference>
<evidence type="ECO:0000256" key="2">
    <source>
        <dbReference type="ARBA" id="ARBA00023180"/>
    </source>
</evidence>
<dbReference type="PROSITE" id="PS50814">
    <property type="entry name" value="WIF"/>
    <property type="match status" value="1"/>
</dbReference>
<reference evidence="6 7" key="1">
    <citation type="journal article" date="2024" name="bioRxiv">
        <title>A reference genome for Trichogramma kaykai: A tiny desert-dwelling parasitoid wasp with competing sex-ratio distorters.</title>
        <authorList>
            <person name="Culotta J."/>
            <person name="Lindsey A.R."/>
        </authorList>
    </citation>
    <scope>NUCLEOTIDE SEQUENCE [LARGE SCALE GENOMIC DNA]</scope>
    <source>
        <strain evidence="6 7">KSX58</strain>
    </source>
</reference>
<feature type="domain" description="WIF" evidence="5">
    <location>
        <begin position="1"/>
        <end position="120"/>
    </location>
</feature>
<feature type="compositionally biased region" description="Basic and acidic residues" evidence="3">
    <location>
        <begin position="465"/>
        <end position="474"/>
    </location>
</feature>
<dbReference type="InterPro" id="IPR020635">
    <property type="entry name" value="Tyr_kinase_cat_dom"/>
</dbReference>
<evidence type="ECO:0000313" key="7">
    <source>
        <dbReference type="Proteomes" id="UP001627154"/>
    </source>
</evidence>
<keyword evidence="2" id="KW-0325">Glycoprotein</keyword>
<name>A0ABD2VSN8_9HYME</name>
<keyword evidence="4" id="KW-1133">Transmembrane helix</keyword>
<dbReference type="EMBL" id="JBJJXI010000182">
    <property type="protein sequence ID" value="KAL3383735.1"/>
    <property type="molecule type" value="Genomic_DNA"/>
</dbReference>
<feature type="compositionally biased region" description="Low complexity" evidence="3">
    <location>
        <begin position="402"/>
        <end position="418"/>
    </location>
</feature>
<dbReference type="SMART" id="SM00219">
    <property type="entry name" value="TyrKc"/>
    <property type="match status" value="1"/>
</dbReference>
<gene>
    <name evidence="6" type="ORF">TKK_020402</name>
</gene>
<dbReference type="Gene3D" id="1.10.510.10">
    <property type="entry name" value="Transferase(Phosphotransferase) domain 1"/>
    <property type="match status" value="1"/>
</dbReference>
<proteinExistence type="predicted"/>
<dbReference type="AlphaFoldDB" id="A0ABD2VSN8"/>